<dbReference type="EMBL" id="BGPR01012600">
    <property type="protein sequence ID" value="GBN56827.1"/>
    <property type="molecule type" value="Genomic_DNA"/>
</dbReference>
<dbReference type="AlphaFoldDB" id="A0A4Y2Q2P2"/>
<gene>
    <name evidence="1" type="ORF">AVEN_39284_1</name>
</gene>
<evidence type="ECO:0000313" key="1">
    <source>
        <dbReference type="EMBL" id="GBN56827.1"/>
    </source>
</evidence>
<reference evidence="1 2" key="1">
    <citation type="journal article" date="2019" name="Sci. Rep.">
        <title>Orb-weaving spider Araneus ventricosus genome elucidates the spidroin gene catalogue.</title>
        <authorList>
            <person name="Kono N."/>
            <person name="Nakamura H."/>
            <person name="Ohtoshi R."/>
            <person name="Moran D.A.P."/>
            <person name="Shinohara A."/>
            <person name="Yoshida Y."/>
            <person name="Fujiwara M."/>
            <person name="Mori M."/>
            <person name="Tomita M."/>
            <person name="Arakawa K."/>
        </authorList>
    </citation>
    <scope>NUCLEOTIDE SEQUENCE [LARGE SCALE GENOMIC DNA]</scope>
</reference>
<proteinExistence type="predicted"/>
<evidence type="ECO:0000313" key="2">
    <source>
        <dbReference type="Proteomes" id="UP000499080"/>
    </source>
</evidence>
<comment type="caution">
    <text evidence="1">The sequence shown here is derived from an EMBL/GenBank/DDBJ whole genome shotgun (WGS) entry which is preliminary data.</text>
</comment>
<accession>A0A4Y2Q2P2</accession>
<organism evidence="1 2">
    <name type="scientific">Araneus ventricosus</name>
    <name type="common">Orbweaver spider</name>
    <name type="synonym">Epeira ventricosa</name>
    <dbReference type="NCBI Taxonomy" id="182803"/>
    <lineage>
        <taxon>Eukaryota</taxon>
        <taxon>Metazoa</taxon>
        <taxon>Ecdysozoa</taxon>
        <taxon>Arthropoda</taxon>
        <taxon>Chelicerata</taxon>
        <taxon>Arachnida</taxon>
        <taxon>Araneae</taxon>
        <taxon>Araneomorphae</taxon>
        <taxon>Entelegynae</taxon>
        <taxon>Araneoidea</taxon>
        <taxon>Araneidae</taxon>
        <taxon>Araneus</taxon>
    </lineage>
</organism>
<sequence>MLKIRLTLNCWNELFSQRFHVSCRIDSLFETNAPTMPRLETKRSLLGYRDLNAKWDSVHKCANSAYSHTHRDENGPHATSVHIDKLTIVNHLDDSVRKFQSCSTDR</sequence>
<name>A0A4Y2Q2P2_ARAVE</name>
<dbReference type="Proteomes" id="UP000499080">
    <property type="component" value="Unassembled WGS sequence"/>
</dbReference>
<keyword evidence="2" id="KW-1185">Reference proteome</keyword>
<protein>
    <submittedName>
        <fullName evidence="1">Uncharacterized protein</fullName>
    </submittedName>
</protein>